<dbReference type="PaxDb" id="67767-A0A0J7NVP9"/>
<accession>A0A0J7NVP9</accession>
<keyword evidence="2" id="KW-1185">Reference proteome</keyword>
<protein>
    <submittedName>
        <fullName evidence="1">Uncharacterized protein</fullName>
    </submittedName>
</protein>
<proteinExistence type="predicted"/>
<comment type="caution">
    <text evidence="1">The sequence shown here is derived from an EMBL/GenBank/DDBJ whole genome shotgun (WGS) entry which is preliminary data.</text>
</comment>
<dbReference type="EMBL" id="LBMM01001347">
    <property type="protein sequence ID" value="KMQ96470.1"/>
    <property type="molecule type" value="Genomic_DNA"/>
</dbReference>
<name>A0A0J7NVP9_LASNI</name>
<organism evidence="1 2">
    <name type="scientific">Lasius niger</name>
    <name type="common">Black garden ant</name>
    <dbReference type="NCBI Taxonomy" id="67767"/>
    <lineage>
        <taxon>Eukaryota</taxon>
        <taxon>Metazoa</taxon>
        <taxon>Ecdysozoa</taxon>
        <taxon>Arthropoda</taxon>
        <taxon>Hexapoda</taxon>
        <taxon>Insecta</taxon>
        <taxon>Pterygota</taxon>
        <taxon>Neoptera</taxon>
        <taxon>Endopterygota</taxon>
        <taxon>Hymenoptera</taxon>
        <taxon>Apocrita</taxon>
        <taxon>Aculeata</taxon>
        <taxon>Formicoidea</taxon>
        <taxon>Formicidae</taxon>
        <taxon>Formicinae</taxon>
        <taxon>Lasius</taxon>
        <taxon>Lasius</taxon>
    </lineage>
</organism>
<reference evidence="1 2" key="1">
    <citation type="submission" date="2015-04" db="EMBL/GenBank/DDBJ databases">
        <title>Lasius niger genome sequencing.</title>
        <authorList>
            <person name="Konorov E.A."/>
            <person name="Nikitin M.A."/>
            <person name="Kirill M.V."/>
            <person name="Chang P."/>
        </authorList>
    </citation>
    <scope>NUCLEOTIDE SEQUENCE [LARGE SCALE GENOMIC DNA]</scope>
    <source>
        <tissue evidence="1">Whole</tissue>
    </source>
</reference>
<dbReference type="AlphaFoldDB" id="A0A0J7NVP9"/>
<evidence type="ECO:0000313" key="2">
    <source>
        <dbReference type="Proteomes" id="UP000036403"/>
    </source>
</evidence>
<gene>
    <name evidence="1" type="ORF">RF55_3239</name>
</gene>
<sequence length="75" mass="8537">MLTNEEGAQLKGLMGLPGWQPPCLRARGSFCSCQSGNEGVTATEEREESLPHNYETLRMFEKLKDILLIKRKQNR</sequence>
<dbReference type="Proteomes" id="UP000036403">
    <property type="component" value="Unassembled WGS sequence"/>
</dbReference>
<evidence type="ECO:0000313" key="1">
    <source>
        <dbReference type="EMBL" id="KMQ96470.1"/>
    </source>
</evidence>